<evidence type="ECO:0000313" key="2">
    <source>
        <dbReference type="Proteomes" id="UP000828941"/>
    </source>
</evidence>
<gene>
    <name evidence="1" type="ORF">L6164_017565</name>
</gene>
<dbReference type="EMBL" id="CM039432">
    <property type="protein sequence ID" value="KAI4332675.1"/>
    <property type="molecule type" value="Genomic_DNA"/>
</dbReference>
<evidence type="ECO:0000313" key="1">
    <source>
        <dbReference type="EMBL" id="KAI4332675.1"/>
    </source>
</evidence>
<keyword evidence="2" id="KW-1185">Reference proteome</keyword>
<proteinExistence type="predicted"/>
<name>A0ACB9ND87_BAUVA</name>
<sequence>MFIKHYFQGSSSFSFGGCLPSGWIILLFSDVITLISENVFFDRKNFWRHSLSISQLGLLACACHLLTGT</sequence>
<reference evidence="1 2" key="1">
    <citation type="journal article" date="2022" name="DNA Res.">
        <title>Chromosomal-level genome assembly of the orchid tree Bauhinia variegata (Leguminosae; Cercidoideae) supports the allotetraploid origin hypothesis of Bauhinia.</title>
        <authorList>
            <person name="Zhong Y."/>
            <person name="Chen Y."/>
            <person name="Zheng D."/>
            <person name="Pang J."/>
            <person name="Liu Y."/>
            <person name="Luo S."/>
            <person name="Meng S."/>
            <person name="Qian L."/>
            <person name="Wei D."/>
            <person name="Dai S."/>
            <person name="Zhou R."/>
        </authorList>
    </citation>
    <scope>NUCLEOTIDE SEQUENCE [LARGE SCALE GENOMIC DNA]</scope>
    <source>
        <strain evidence="1">BV-YZ2020</strain>
    </source>
</reference>
<organism evidence="1 2">
    <name type="scientific">Bauhinia variegata</name>
    <name type="common">Purple orchid tree</name>
    <name type="synonym">Phanera variegata</name>
    <dbReference type="NCBI Taxonomy" id="167791"/>
    <lineage>
        <taxon>Eukaryota</taxon>
        <taxon>Viridiplantae</taxon>
        <taxon>Streptophyta</taxon>
        <taxon>Embryophyta</taxon>
        <taxon>Tracheophyta</taxon>
        <taxon>Spermatophyta</taxon>
        <taxon>Magnoliopsida</taxon>
        <taxon>eudicotyledons</taxon>
        <taxon>Gunneridae</taxon>
        <taxon>Pentapetalae</taxon>
        <taxon>rosids</taxon>
        <taxon>fabids</taxon>
        <taxon>Fabales</taxon>
        <taxon>Fabaceae</taxon>
        <taxon>Cercidoideae</taxon>
        <taxon>Cercideae</taxon>
        <taxon>Bauhiniinae</taxon>
        <taxon>Bauhinia</taxon>
    </lineage>
</organism>
<dbReference type="Proteomes" id="UP000828941">
    <property type="component" value="Chromosome 7"/>
</dbReference>
<accession>A0ACB9ND87</accession>
<comment type="caution">
    <text evidence="1">The sequence shown here is derived from an EMBL/GenBank/DDBJ whole genome shotgun (WGS) entry which is preliminary data.</text>
</comment>
<protein>
    <submittedName>
        <fullName evidence="1">Uncharacterized protein</fullName>
    </submittedName>
</protein>